<dbReference type="InterPro" id="IPR052179">
    <property type="entry name" value="DD-CPase-like"/>
</dbReference>
<evidence type="ECO:0000313" key="4">
    <source>
        <dbReference type="Proteomes" id="UP000652013"/>
    </source>
</evidence>
<accession>A0A8J3Y599</accession>
<name>A0A8J3Y599_9ACTN</name>
<organism evidence="3 4">
    <name type="scientific">Spirilliplanes yamanashiensis</name>
    <dbReference type="NCBI Taxonomy" id="42233"/>
    <lineage>
        <taxon>Bacteria</taxon>
        <taxon>Bacillati</taxon>
        <taxon>Actinomycetota</taxon>
        <taxon>Actinomycetes</taxon>
        <taxon>Micromonosporales</taxon>
        <taxon>Micromonosporaceae</taxon>
        <taxon>Spirilliplanes</taxon>
    </lineage>
</organism>
<dbReference type="RefSeq" id="WP_203937104.1">
    <property type="nucleotide sequence ID" value="NZ_BAAAGJ010000005.1"/>
</dbReference>
<evidence type="ECO:0000259" key="2">
    <source>
        <dbReference type="Pfam" id="PF02557"/>
    </source>
</evidence>
<feature type="domain" description="D-alanyl-D-alanine carboxypeptidase-like core" evidence="2">
    <location>
        <begin position="244"/>
        <end position="356"/>
    </location>
</feature>
<feature type="signal peptide" evidence="1">
    <location>
        <begin position="1"/>
        <end position="44"/>
    </location>
</feature>
<dbReference type="PANTHER" id="PTHR34385">
    <property type="entry name" value="D-ALANYL-D-ALANINE CARBOXYPEPTIDASE"/>
    <property type="match status" value="1"/>
</dbReference>
<reference evidence="3" key="1">
    <citation type="submission" date="2021-01" db="EMBL/GenBank/DDBJ databases">
        <title>Whole genome shotgun sequence of Spirilliplanes yamanashiensis NBRC 15828.</title>
        <authorList>
            <person name="Komaki H."/>
            <person name="Tamura T."/>
        </authorList>
    </citation>
    <scope>NUCLEOTIDE SEQUENCE</scope>
    <source>
        <strain evidence="3">NBRC 15828</strain>
    </source>
</reference>
<dbReference type="CDD" id="cd14814">
    <property type="entry name" value="Peptidase_M15"/>
    <property type="match status" value="1"/>
</dbReference>
<dbReference type="GO" id="GO:0008233">
    <property type="term" value="F:peptidase activity"/>
    <property type="evidence" value="ECO:0007669"/>
    <property type="project" value="InterPro"/>
</dbReference>
<keyword evidence="4" id="KW-1185">Reference proteome</keyword>
<dbReference type="Pfam" id="PF02557">
    <property type="entry name" value="VanY"/>
    <property type="match status" value="1"/>
</dbReference>
<comment type="caution">
    <text evidence="3">The sequence shown here is derived from an EMBL/GenBank/DDBJ whole genome shotgun (WGS) entry which is preliminary data.</text>
</comment>
<dbReference type="EMBL" id="BOOY01000006">
    <property type="protein sequence ID" value="GIJ01775.1"/>
    <property type="molecule type" value="Genomic_DNA"/>
</dbReference>
<dbReference type="Proteomes" id="UP000652013">
    <property type="component" value="Unassembled WGS sequence"/>
</dbReference>
<dbReference type="InterPro" id="IPR006311">
    <property type="entry name" value="TAT_signal"/>
</dbReference>
<evidence type="ECO:0000313" key="3">
    <source>
        <dbReference type="EMBL" id="GIJ01775.1"/>
    </source>
</evidence>
<keyword evidence="1" id="KW-0732">Signal</keyword>
<evidence type="ECO:0000256" key="1">
    <source>
        <dbReference type="SAM" id="SignalP"/>
    </source>
</evidence>
<dbReference type="SUPFAM" id="SSF55166">
    <property type="entry name" value="Hedgehog/DD-peptidase"/>
    <property type="match status" value="1"/>
</dbReference>
<sequence>MTKRQEHLPDRHVRTLARRAVTTALVVAALAVTGATAGAAPAQAAVPVAAQTWSSYMYRSLTVVATAYQLRQTLAVQQTNQRTQTNALAAARAAQAAAERQLAGATAAFDAARPPLLAARQNLADARQRLAEVRPRTKANLTRAQNAVTAAENLHTLRQTRAGKVATALTAARRAAAAATAAANTAATTVGATAAAVVATQRRIAALQTPAQLAAQAAAVSHSVVASVRPVFTTADTTLVYGTTVHRSVAYAYKRMVDDAARAGIQISAGGFRTKQRQIELRRINGCPDIWTAPASSCRVPTAIPGRSLHEIALAVDVTSGGRSLTSTSPAFKWLKLYAHRYGFVNLPSEPWHWSITGG</sequence>
<protein>
    <recommendedName>
        <fullName evidence="2">D-alanyl-D-alanine carboxypeptidase-like core domain-containing protein</fullName>
    </recommendedName>
</protein>
<proteinExistence type="predicted"/>
<dbReference type="PROSITE" id="PS51318">
    <property type="entry name" value="TAT"/>
    <property type="match status" value="1"/>
</dbReference>
<dbReference type="Gene3D" id="3.30.1380.10">
    <property type="match status" value="1"/>
</dbReference>
<dbReference type="AlphaFoldDB" id="A0A8J3Y599"/>
<feature type="chain" id="PRO_5035206024" description="D-alanyl-D-alanine carboxypeptidase-like core domain-containing protein" evidence="1">
    <location>
        <begin position="45"/>
        <end position="359"/>
    </location>
</feature>
<dbReference type="InterPro" id="IPR009045">
    <property type="entry name" value="Zn_M74/Hedgehog-like"/>
</dbReference>
<dbReference type="PANTHER" id="PTHR34385:SF1">
    <property type="entry name" value="PEPTIDOGLYCAN L-ALANYL-D-GLUTAMATE ENDOPEPTIDASE CWLK"/>
    <property type="match status" value="1"/>
</dbReference>
<dbReference type="GO" id="GO:0006508">
    <property type="term" value="P:proteolysis"/>
    <property type="evidence" value="ECO:0007669"/>
    <property type="project" value="InterPro"/>
</dbReference>
<dbReference type="InterPro" id="IPR003709">
    <property type="entry name" value="VanY-like_core_dom"/>
</dbReference>
<gene>
    <name evidence="3" type="ORF">Sya03_11270</name>
</gene>